<gene>
    <name evidence="2" type="ORF">Tco_0988985</name>
</gene>
<sequence>MGPTSRKPPQLILFMNPVLTTFDLSEMCMIHIAPPHIVSTSGPSHWYLVGSWQGMYSLYSMGHMFIPDSGIVSGDFLVIVVVPDLTDKDWSKVLLTDEVKDYVVDKYGTDWAYDEQKIDIILEDLWQKANNEPEVAKGEMASEAKRSLDKSSEGSEEVFPGEAGK</sequence>
<comment type="caution">
    <text evidence="2">The sequence shown here is derived from an EMBL/GenBank/DDBJ whole genome shotgun (WGS) entry which is preliminary data.</text>
</comment>
<organism evidence="2 3">
    <name type="scientific">Tanacetum coccineum</name>
    <dbReference type="NCBI Taxonomy" id="301880"/>
    <lineage>
        <taxon>Eukaryota</taxon>
        <taxon>Viridiplantae</taxon>
        <taxon>Streptophyta</taxon>
        <taxon>Embryophyta</taxon>
        <taxon>Tracheophyta</taxon>
        <taxon>Spermatophyta</taxon>
        <taxon>Magnoliopsida</taxon>
        <taxon>eudicotyledons</taxon>
        <taxon>Gunneridae</taxon>
        <taxon>Pentapetalae</taxon>
        <taxon>asterids</taxon>
        <taxon>campanulids</taxon>
        <taxon>Asterales</taxon>
        <taxon>Asteraceae</taxon>
        <taxon>Asteroideae</taxon>
        <taxon>Anthemideae</taxon>
        <taxon>Anthemidinae</taxon>
        <taxon>Tanacetum</taxon>
    </lineage>
</organism>
<evidence type="ECO:0000313" key="3">
    <source>
        <dbReference type="Proteomes" id="UP001151760"/>
    </source>
</evidence>
<reference evidence="2" key="2">
    <citation type="submission" date="2022-01" db="EMBL/GenBank/DDBJ databases">
        <authorList>
            <person name="Yamashiro T."/>
            <person name="Shiraishi A."/>
            <person name="Satake H."/>
            <person name="Nakayama K."/>
        </authorList>
    </citation>
    <scope>NUCLEOTIDE SEQUENCE</scope>
</reference>
<evidence type="ECO:0000313" key="2">
    <source>
        <dbReference type="EMBL" id="GJT53931.1"/>
    </source>
</evidence>
<dbReference type="Proteomes" id="UP001151760">
    <property type="component" value="Unassembled WGS sequence"/>
</dbReference>
<dbReference type="EMBL" id="BQNB010016630">
    <property type="protein sequence ID" value="GJT53931.1"/>
    <property type="molecule type" value="Genomic_DNA"/>
</dbReference>
<keyword evidence="3" id="KW-1185">Reference proteome</keyword>
<reference evidence="2" key="1">
    <citation type="journal article" date="2022" name="Int. J. Mol. Sci.">
        <title>Draft Genome of Tanacetum Coccineum: Genomic Comparison of Closely Related Tanacetum-Family Plants.</title>
        <authorList>
            <person name="Yamashiro T."/>
            <person name="Shiraishi A."/>
            <person name="Nakayama K."/>
            <person name="Satake H."/>
        </authorList>
    </citation>
    <scope>NUCLEOTIDE SEQUENCE</scope>
</reference>
<feature type="compositionally biased region" description="Basic and acidic residues" evidence="1">
    <location>
        <begin position="134"/>
        <end position="153"/>
    </location>
</feature>
<feature type="region of interest" description="Disordered" evidence="1">
    <location>
        <begin position="133"/>
        <end position="165"/>
    </location>
</feature>
<name>A0ABQ5ESD9_9ASTR</name>
<evidence type="ECO:0000256" key="1">
    <source>
        <dbReference type="SAM" id="MobiDB-lite"/>
    </source>
</evidence>
<proteinExistence type="predicted"/>
<protein>
    <submittedName>
        <fullName evidence="2">Uncharacterized protein</fullName>
    </submittedName>
</protein>
<accession>A0ABQ5ESD9</accession>